<dbReference type="InterPro" id="IPR036728">
    <property type="entry name" value="PBP_GOBP_sf"/>
</dbReference>
<evidence type="ECO:0000256" key="3">
    <source>
        <dbReference type="ARBA" id="ARBA00022525"/>
    </source>
</evidence>
<dbReference type="PANTHER" id="PTHR11857">
    <property type="entry name" value="ODORANT BINDING PROTEIN-RELATED"/>
    <property type="match status" value="1"/>
</dbReference>
<dbReference type="InterPro" id="IPR006170">
    <property type="entry name" value="PBP/GOBP"/>
</dbReference>
<organism evidence="6">
    <name type="scientific">Phenacoccus solenopsis</name>
    <name type="common">Solenopsis mealybug</name>
    <dbReference type="NCBI Taxonomy" id="483260"/>
    <lineage>
        <taxon>Eukaryota</taxon>
        <taxon>Metazoa</taxon>
        <taxon>Ecdysozoa</taxon>
        <taxon>Arthropoda</taxon>
        <taxon>Hexapoda</taxon>
        <taxon>Insecta</taxon>
        <taxon>Pterygota</taxon>
        <taxon>Neoptera</taxon>
        <taxon>Paraneoptera</taxon>
        <taxon>Hemiptera</taxon>
        <taxon>Sternorrhyncha</taxon>
        <taxon>Coccoidea</taxon>
        <taxon>Pseudococcidae</taxon>
        <taxon>Phenacoccus</taxon>
    </lineage>
</organism>
<evidence type="ECO:0000313" key="6">
    <source>
        <dbReference type="EMBL" id="ALS31054.1"/>
    </source>
</evidence>
<comment type="subcellular location">
    <subcellularLocation>
        <location evidence="1">Secreted</location>
    </subcellularLocation>
</comment>
<dbReference type="GO" id="GO:0007608">
    <property type="term" value="P:sensory perception of smell"/>
    <property type="evidence" value="ECO:0007669"/>
    <property type="project" value="TreeGrafter"/>
</dbReference>
<dbReference type="SUPFAM" id="SSF47565">
    <property type="entry name" value="Insect pheromone/odorant-binding proteins"/>
    <property type="match status" value="1"/>
</dbReference>
<dbReference type="EMBL" id="KT286767">
    <property type="protein sequence ID" value="ALS31054.1"/>
    <property type="molecule type" value="mRNA"/>
</dbReference>
<dbReference type="Gene3D" id="1.10.238.20">
    <property type="entry name" value="Pheromone/general odorant binding protein domain"/>
    <property type="match status" value="1"/>
</dbReference>
<protein>
    <submittedName>
        <fullName evidence="6">Odorant-binding protein</fullName>
    </submittedName>
</protein>
<sequence length="149" mass="16906">MYTNIIIFVIAISYGPLCQSQDFLEKEAQVAGSEYMQGIVRYCTALHDTNTEDIVKTYNYEVSDNKAKCAVMCILQSVQIMDQNGQFREDELQSFLEKVPEPEKREEIVTTLNDCVDTGGNNPCEKAFVFTKCLNKLRDMLPQSMVPAL</sequence>
<dbReference type="GO" id="GO:0005615">
    <property type="term" value="C:extracellular space"/>
    <property type="evidence" value="ECO:0007669"/>
    <property type="project" value="TreeGrafter"/>
</dbReference>
<keyword evidence="3" id="KW-0964">Secreted</keyword>
<evidence type="ECO:0000256" key="1">
    <source>
        <dbReference type="ARBA" id="ARBA00004613"/>
    </source>
</evidence>
<evidence type="ECO:0000256" key="5">
    <source>
        <dbReference type="SAM" id="SignalP"/>
    </source>
</evidence>
<name>A0A0U2X199_9HEMI</name>
<accession>A0A0U2X199</accession>
<dbReference type="Pfam" id="PF01395">
    <property type="entry name" value="PBP_GOBP"/>
    <property type="match status" value="1"/>
</dbReference>
<dbReference type="SMART" id="SM00708">
    <property type="entry name" value="PhBP"/>
    <property type="match status" value="1"/>
</dbReference>
<proteinExistence type="evidence at transcript level"/>
<gene>
    <name evidence="6" type="primary">OBP4</name>
</gene>
<evidence type="ECO:0000256" key="4">
    <source>
        <dbReference type="ARBA" id="ARBA00022729"/>
    </source>
</evidence>
<comment type="similarity">
    <text evidence="2">Belongs to the PBP/GOBP family.</text>
</comment>
<dbReference type="GO" id="GO:0005549">
    <property type="term" value="F:odorant binding"/>
    <property type="evidence" value="ECO:0007669"/>
    <property type="project" value="InterPro"/>
</dbReference>
<dbReference type="AlphaFoldDB" id="A0A0U2X199"/>
<feature type="chain" id="PRO_5006834015" evidence="5">
    <location>
        <begin position="21"/>
        <end position="149"/>
    </location>
</feature>
<feature type="signal peptide" evidence="5">
    <location>
        <begin position="1"/>
        <end position="20"/>
    </location>
</feature>
<dbReference type="PANTHER" id="PTHR11857:SF43">
    <property type="entry name" value="GEO07291P1-RELATED"/>
    <property type="match status" value="1"/>
</dbReference>
<reference evidence="6" key="1">
    <citation type="submission" date="2015-07" db="EMBL/GenBank/DDBJ databases">
        <title>Identification and expression pattern of odorant-binding protein gene in Phenacoccus solenopsis Tinsley.</title>
        <authorList>
            <person name="Zhao J."/>
        </authorList>
    </citation>
    <scope>NUCLEOTIDE SEQUENCE</scope>
</reference>
<keyword evidence="4 5" id="KW-0732">Signal</keyword>
<dbReference type="CDD" id="cd23992">
    <property type="entry name" value="PBP_GOBP"/>
    <property type="match status" value="1"/>
</dbReference>
<evidence type="ECO:0000256" key="2">
    <source>
        <dbReference type="ARBA" id="ARBA00008098"/>
    </source>
</evidence>